<sequence length="169" mass="18666">MVPSSRCCHESWFSLSSTPSPLGQRTGSASFSILERGNGEEVCFSGNCNIPLKLVVYTCAREVCCANCTLTCNYTRVYVYVCLLMHRCVHEHIYEYAIAVRDSTPPPGCNSFSRELLYLSAFAAVDIITATLKCEREGVHIYIYIYIHIQRTKGKGCTSGATGGQLLEA</sequence>
<dbReference type="Proteomes" id="UP000002316">
    <property type="component" value="Chromosome 4"/>
</dbReference>
<evidence type="ECO:0000313" key="1">
    <source>
        <dbReference type="EMBL" id="CBH10444.1"/>
    </source>
</evidence>
<gene>
    <name evidence="1" type="ORF">TbgDal_IV1490</name>
</gene>
<reference evidence="2" key="1">
    <citation type="journal article" date="2010" name="PLoS Negl. Trop. Dis.">
        <title>The genome sequence of Trypanosoma brucei gambiense, causative agent of chronic human african trypanosomiasis.</title>
        <authorList>
            <person name="Jackson A.P."/>
            <person name="Sanders M."/>
            <person name="Berry A."/>
            <person name="McQuillan J."/>
            <person name="Aslett M.A."/>
            <person name="Quail M.A."/>
            <person name="Chukualim B."/>
            <person name="Capewell P."/>
            <person name="MacLeod A."/>
            <person name="Melville S.E."/>
            <person name="Gibson W."/>
            <person name="Barry J.D."/>
            <person name="Berriman M."/>
            <person name="Hertz-Fowler C."/>
        </authorList>
    </citation>
    <scope>NUCLEOTIDE SEQUENCE [LARGE SCALE GENOMIC DNA]</scope>
    <source>
        <strain evidence="2">MHOM/CI/86/DAL972</strain>
    </source>
</reference>
<dbReference type="VEuPathDB" id="TriTrypDB:Tbg972.4.1490"/>
<dbReference type="AlphaFoldDB" id="C9ZM19"/>
<protein>
    <submittedName>
        <fullName evidence="1">T. brucei spp.-specific protein</fullName>
    </submittedName>
</protein>
<dbReference type="RefSeq" id="XP_011772734.1">
    <property type="nucleotide sequence ID" value="XM_011774432.1"/>
</dbReference>
<organism evidence="1 2">
    <name type="scientific">Trypanosoma brucei gambiense (strain MHOM/CI/86/DAL972)</name>
    <dbReference type="NCBI Taxonomy" id="679716"/>
    <lineage>
        <taxon>Eukaryota</taxon>
        <taxon>Discoba</taxon>
        <taxon>Euglenozoa</taxon>
        <taxon>Kinetoplastea</taxon>
        <taxon>Metakinetoplastina</taxon>
        <taxon>Trypanosomatida</taxon>
        <taxon>Trypanosomatidae</taxon>
        <taxon>Trypanosoma</taxon>
    </lineage>
</organism>
<dbReference type="EMBL" id="FN554967">
    <property type="protein sequence ID" value="CBH10444.1"/>
    <property type="molecule type" value="Genomic_DNA"/>
</dbReference>
<proteinExistence type="predicted"/>
<name>C9ZM19_TRYB9</name>
<dbReference type="KEGG" id="tbg:TbgDal_IV1490"/>
<dbReference type="GeneID" id="23859555"/>
<evidence type="ECO:0000313" key="2">
    <source>
        <dbReference type="Proteomes" id="UP000002316"/>
    </source>
</evidence>
<accession>C9ZM19</accession>